<feature type="transmembrane region" description="Helical" evidence="2">
    <location>
        <begin position="178"/>
        <end position="211"/>
    </location>
</feature>
<feature type="region of interest" description="Disordered" evidence="1">
    <location>
        <begin position="316"/>
        <end position="347"/>
    </location>
</feature>
<dbReference type="InterPro" id="IPR045880">
    <property type="entry name" value="ZCF37"/>
</dbReference>
<dbReference type="EMBL" id="JAYWIO010000001">
    <property type="protein sequence ID" value="KAK7291055.1"/>
    <property type="molecule type" value="Genomic_DNA"/>
</dbReference>
<evidence type="ECO:0008006" key="5">
    <source>
        <dbReference type="Google" id="ProtNLM"/>
    </source>
</evidence>
<evidence type="ECO:0000313" key="4">
    <source>
        <dbReference type="Proteomes" id="UP001372338"/>
    </source>
</evidence>
<evidence type="ECO:0000313" key="3">
    <source>
        <dbReference type="EMBL" id="KAK7291055.1"/>
    </source>
</evidence>
<organism evidence="3 4">
    <name type="scientific">Crotalaria pallida</name>
    <name type="common">Smooth rattlebox</name>
    <name type="synonym">Crotalaria striata</name>
    <dbReference type="NCBI Taxonomy" id="3830"/>
    <lineage>
        <taxon>Eukaryota</taxon>
        <taxon>Viridiplantae</taxon>
        <taxon>Streptophyta</taxon>
        <taxon>Embryophyta</taxon>
        <taxon>Tracheophyta</taxon>
        <taxon>Spermatophyta</taxon>
        <taxon>Magnoliopsida</taxon>
        <taxon>eudicotyledons</taxon>
        <taxon>Gunneridae</taxon>
        <taxon>Pentapetalae</taxon>
        <taxon>rosids</taxon>
        <taxon>fabids</taxon>
        <taxon>Fabales</taxon>
        <taxon>Fabaceae</taxon>
        <taxon>Papilionoideae</taxon>
        <taxon>50 kb inversion clade</taxon>
        <taxon>genistoids sensu lato</taxon>
        <taxon>core genistoids</taxon>
        <taxon>Crotalarieae</taxon>
        <taxon>Crotalaria</taxon>
    </lineage>
</organism>
<protein>
    <recommendedName>
        <fullName evidence="5">ZCF37</fullName>
    </recommendedName>
</protein>
<dbReference type="AlphaFoldDB" id="A0AAN9J2L5"/>
<sequence>MLKPLVCGTFHHEDDDDLSFLSPRKSKKKHDNPYSSRGLDKFSELLADLDEKRQKIYSQMNPHDISFVRFVYSNTDDFVPIVVKVKNKDKDHNHNHNNNNKHKSEELRVVKARHLTPISESRDKSSGIERENLVTMTTNVKERKQQQQQQPKLEHEAKDSKKSFFSWNIKMLDLWRPCFYVPMVMILILVFLTLFGRSISILCTCVLWYIIPTLKGTSSSSSSSSSPRKSVKKKDYVRGLNEIKKVVVDEGTNHKKKDYGRGLSEIKKVVMTNEGNTNNKKKDYVRGFSEKNMVVNEGVKKKDYVRRWSEKKIDETAEGLVSLSSDHSPEASKNKSATPKQGHKKSW</sequence>
<name>A0AAN9J2L5_CROPI</name>
<keyword evidence="2" id="KW-0812">Transmembrane</keyword>
<comment type="caution">
    <text evidence="3">The sequence shown here is derived from an EMBL/GenBank/DDBJ whole genome shotgun (WGS) entry which is preliminary data.</text>
</comment>
<keyword evidence="2" id="KW-1133">Transmembrane helix</keyword>
<proteinExistence type="predicted"/>
<reference evidence="3 4" key="1">
    <citation type="submission" date="2024-01" db="EMBL/GenBank/DDBJ databases">
        <title>The genomes of 5 underutilized Papilionoideae crops provide insights into root nodulation and disease resistanc.</title>
        <authorList>
            <person name="Yuan L."/>
        </authorList>
    </citation>
    <scope>NUCLEOTIDE SEQUENCE [LARGE SCALE GENOMIC DNA]</scope>
    <source>
        <strain evidence="3">ZHUSHIDOU_FW_LH</strain>
        <tissue evidence="3">Leaf</tissue>
    </source>
</reference>
<dbReference type="PANTHER" id="PTHR35275:SF11">
    <property type="entry name" value="PUTATIVE-RELATED"/>
    <property type="match status" value="1"/>
</dbReference>
<keyword evidence="4" id="KW-1185">Reference proteome</keyword>
<dbReference type="Proteomes" id="UP001372338">
    <property type="component" value="Unassembled WGS sequence"/>
</dbReference>
<accession>A0AAN9J2L5</accession>
<keyword evidence="2" id="KW-0472">Membrane</keyword>
<dbReference type="PANTHER" id="PTHR35275">
    <property type="entry name" value="ZCF37"/>
    <property type="match status" value="1"/>
</dbReference>
<evidence type="ECO:0000256" key="2">
    <source>
        <dbReference type="SAM" id="Phobius"/>
    </source>
</evidence>
<gene>
    <name evidence="3" type="ORF">RIF29_05918</name>
</gene>
<evidence type="ECO:0000256" key="1">
    <source>
        <dbReference type="SAM" id="MobiDB-lite"/>
    </source>
</evidence>